<dbReference type="EMBL" id="CAJHJT010000034">
    <property type="protein sequence ID" value="CAD7003773.1"/>
    <property type="molecule type" value="Genomic_DNA"/>
</dbReference>
<accession>A0A811V2T3</accession>
<dbReference type="AlphaFoldDB" id="A0A811V2T3"/>
<proteinExistence type="predicted"/>
<sequence length="109" mass="12552">MYLLEFTGAAATAKIISIYINMQKYKLYCFHVVLGRSTVRLFVCSLVGPIAALHLLWLPQSVAKGFFYCRRRQMYVQLLSGNGHLCYLECKLCTIANLYVHAHMYSMYV</sequence>
<keyword evidence="1" id="KW-1133">Transmembrane helix</keyword>
<protein>
    <submittedName>
        <fullName evidence="2">(Mediterranean fruit fly) hypothetical protein</fullName>
    </submittedName>
</protein>
<organism evidence="2 3">
    <name type="scientific">Ceratitis capitata</name>
    <name type="common">Mediterranean fruit fly</name>
    <name type="synonym">Tephritis capitata</name>
    <dbReference type="NCBI Taxonomy" id="7213"/>
    <lineage>
        <taxon>Eukaryota</taxon>
        <taxon>Metazoa</taxon>
        <taxon>Ecdysozoa</taxon>
        <taxon>Arthropoda</taxon>
        <taxon>Hexapoda</taxon>
        <taxon>Insecta</taxon>
        <taxon>Pterygota</taxon>
        <taxon>Neoptera</taxon>
        <taxon>Endopterygota</taxon>
        <taxon>Diptera</taxon>
        <taxon>Brachycera</taxon>
        <taxon>Muscomorpha</taxon>
        <taxon>Tephritoidea</taxon>
        <taxon>Tephritidae</taxon>
        <taxon>Ceratitis</taxon>
        <taxon>Ceratitis</taxon>
    </lineage>
</organism>
<dbReference type="Proteomes" id="UP000606786">
    <property type="component" value="Unassembled WGS sequence"/>
</dbReference>
<evidence type="ECO:0000313" key="2">
    <source>
        <dbReference type="EMBL" id="CAD7003773.1"/>
    </source>
</evidence>
<evidence type="ECO:0000313" key="3">
    <source>
        <dbReference type="Proteomes" id="UP000606786"/>
    </source>
</evidence>
<name>A0A811V2T3_CERCA</name>
<keyword evidence="1" id="KW-0472">Membrane</keyword>
<comment type="caution">
    <text evidence="2">The sequence shown here is derived from an EMBL/GenBank/DDBJ whole genome shotgun (WGS) entry which is preliminary data.</text>
</comment>
<gene>
    <name evidence="2" type="ORF">CCAP1982_LOCUS12209</name>
</gene>
<reference evidence="2" key="1">
    <citation type="submission" date="2020-11" db="EMBL/GenBank/DDBJ databases">
        <authorList>
            <person name="Whitehead M."/>
        </authorList>
    </citation>
    <scope>NUCLEOTIDE SEQUENCE</scope>
    <source>
        <strain evidence="2">EGII</strain>
    </source>
</reference>
<evidence type="ECO:0000256" key="1">
    <source>
        <dbReference type="SAM" id="Phobius"/>
    </source>
</evidence>
<keyword evidence="3" id="KW-1185">Reference proteome</keyword>
<keyword evidence="1" id="KW-0812">Transmembrane</keyword>
<feature type="transmembrane region" description="Helical" evidence="1">
    <location>
        <begin position="39"/>
        <end position="58"/>
    </location>
</feature>